<dbReference type="Proteomes" id="UP001187192">
    <property type="component" value="Unassembled WGS sequence"/>
</dbReference>
<comment type="caution">
    <text evidence="2">The sequence shown here is derived from an EMBL/GenBank/DDBJ whole genome shotgun (WGS) entry which is preliminary data.</text>
</comment>
<proteinExistence type="predicted"/>
<evidence type="ECO:0000313" key="2">
    <source>
        <dbReference type="EMBL" id="GMN38431.1"/>
    </source>
</evidence>
<protein>
    <submittedName>
        <fullName evidence="2">Uncharacterized protein</fullName>
    </submittedName>
</protein>
<reference evidence="2" key="1">
    <citation type="submission" date="2023-07" db="EMBL/GenBank/DDBJ databases">
        <title>draft genome sequence of fig (Ficus carica).</title>
        <authorList>
            <person name="Takahashi T."/>
            <person name="Nishimura K."/>
        </authorList>
    </citation>
    <scope>NUCLEOTIDE SEQUENCE</scope>
</reference>
<dbReference type="AlphaFoldDB" id="A0AA88A730"/>
<evidence type="ECO:0000256" key="1">
    <source>
        <dbReference type="SAM" id="MobiDB-lite"/>
    </source>
</evidence>
<sequence>MAMAELETQPTTSGSEQMSTVKRGEADGSDERPG</sequence>
<organism evidence="2 3">
    <name type="scientific">Ficus carica</name>
    <name type="common">Common fig</name>
    <dbReference type="NCBI Taxonomy" id="3494"/>
    <lineage>
        <taxon>Eukaryota</taxon>
        <taxon>Viridiplantae</taxon>
        <taxon>Streptophyta</taxon>
        <taxon>Embryophyta</taxon>
        <taxon>Tracheophyta</taxon>
        <taxon>Spermatophyta</taxon>
        <taxon>Magnoliopsida</taxon>
        <taxon>eudicotyledons</taxon>
        <taxon>Gunneridae</taxon>
        <taxon>Pentapetalae</taxon>
        <taxon>rosids</taxon>
        <taxon>fabids</taxon>
        <taxon>Rosales</taxon>
        <taxon>Moraceae</taxon>
        <taxon>Ficeae</taxon>
        <taxon>Ficus</taxon>
    </lineage>
</organism>
<keyword evidence="3" id="KW-1185">Reference proteome</keyword>
<evidence type="ECO:0000313" key="3">
    <source>
        <dbReference type="Proteomes" id="UP001187192"/>
    </source>
</evidence>
<feature type="region of interest" description="Disordered" evidence="1">
    <location>
        <begin position="1"/>
        <end position="34"/>
    </location>
</feature>
<accession>A0AA88A730</accession>
<feature type="compositionally biased region" description="Polar residues" evidence="1">
    <location>
        <begin position="8"/>
        <end position="20"/>
    </location>
</feature>
<dbReference type="EMBL" id="BTGU01000008">
    <property type="protein sequence ID" value="GMN38431.1"/>
    <property type="molecule type" value="Genomic_DNA"/>
</dbReference>
<feature type="compositionally biased region" description="Basic and acidic residues" evidence="1">
    <location>
        <begin position="22"/>
        <end position="34"/>
    </location>
</feature>
<gene>
    <name evidence="2" type="ORF">TIFTF001_007667</name>
</gene>
<name>A0AA88A730_FICCA</name>